<dbReference type="SUPFAM" id="SSF52172">
    <property type="entry name" value="CheY-like"/>
    <property type="match status" value="1"/>
</dbReference>
<comment type="caution">
    <text evidence="4">The sequence shown here is derived from an EMBL/GenBank/DDBJ whole genome shotgun (WGS) entry which is preliminary data.</text>
</comment>
<dbReference type="SMART" id="SM00448">
    <property type="entry name" value="REC"/>
    <property type="match status" value="1"/>
</dbReference>
<protein>
    <submittedName>
        <fullName evidence="4">LytTR family two component transcriptional regulator</fullName>
    </submittedName>
</protein>
<gene>
    <name evidence="4" type="ORF">EDD61_11751</name>
</gene>
<dbReference type="GO" id="GO:0000156">
    <property type="term" value="F:phosphorelay response regulator activity"/>
    <property type="evidence" value="ECO:0007669"/>
    <property type="project" value="InterPro"/>
</dbReference>
<feature type="domain" description="HTH LytTR-type" evidence="3">
    <location>
        <begin position="128"/>
        <end position="226"/>
    </location>
</feature>
<dbReference type="InterPro" id="IPR046947">
    <property type="entry name" value="LytR-like"/>
</dbReference>
<dbReference type="InterPro" id="IPR011006">
    <property type="entry name" value="CheY-like_superfamily"/>
</dbReference>
<dbReference type="PANTHER" id="PTHR37299:SF1">
    <property type="entry name" value="STAGE 0 SPORULATION PROTEIN A HOMOLOG"/>
    <property type="match status" value="1"/>
</dbReference>
<dbReference type="PANTHER" id="PTHR37299">
    <property type="entry name" value="TRANSCRIPTIONAL REGULATOR-RELATED"/>
    <property type="match status" value="1"/>
</dbReference>
<dbReference type="GO" id="GO:0003677">
    <property type="term" value="F:DNA binding"/>
    <property type="evidence" value="ECO:0007669"/>
    <property type="project" value="InterPro"/>
</dbReference>
<proteinExistence type="predicted"/>
<dbReference type="AlphaFoldDB" id="A0A4R3T941"/>
<accession>A0A4R3T941</accession>
<dbReference type="Pfam" id="PF04397">
    <property type="entry name" value="LytTR"/>
    <property type="match status" value="1"/>
</dbReference>
<evidence type="ECO:0000259" key="2">
    <source>
        <dbReference type="PROSITE" id="PS50110"/>
    </source>
</evidence>
<dbReference type="Gene3D" id="3.40.50.2300">
    <property type="match status" value="1"/>
</dbReference>
<organism evidence="4 5">
    <name type="scientific">Longicatena caecimuris</name>
    <dbReference type="NCBI Taxonomy" id="1796635"/>
    <lineage>
        <taxon>Bacteria</taxon>
        <taxon>Bacillati</taxon>
        <taxon>Bacillota</taxon>
        <taxon>Erysipelotrichia</taxon>
        <taxon>Erysipelotrichales</taxon>
        <taxon>Erysipelotrichaceae</taxon>
        <taxon>Longicatena</taxon>
    </lineage>
</organism>
<feature type="modified residue" description="4-aspartylphosphate" evidence="1">
    <location>
        <position position="56"/>
    </location>
</feature>
<dbReference type="RefSeq" id="WP_132225246.1">
    <property type="nucleotide sequence ID" value="NZ_JANKBG010000016.1"/>
</dbReference>
<sequence>MLQICVLDDEYQDGKRNEDLLRAYFDKRHMEARIDRYTNGKELLDSTKIYHMLFLDIEIQEENGIEIAMELRKRLPDMIIVVITSYLKYSLEGYKIQASRYLLKPIHETLLYSELDEILQTRDTSQTLTLTMHQETTMVKMKEILYFESIGRTTCFHTPQGVYESKEGVSYWAKQLHVHFVECHKGLFVQLSHIMQIHKDCIEISNHETLPLARRRVQQVQESWLQFQEMSL</sequence>
<keyword evidence="1" id="KW-0597">Phosphoprotein</keyword>
<dbReference type="EMBL" id="SMBP01000017">
    <property type="protein sequence ID" value="TCU57664.1"/>
    <property type="molecule type" value="Genomic_DNA"/>
</dbReference>
<dbReference type="Proteomes" id="UP000295773">
    <property type="component" value="Unassembled WGS sequence"/>
</dbReference>
<evidence type="ECO:0000256" key="1">
    <source>
        <dbReference type="PROSITE-ProRule" id="PRU00169"/>
    </source>
</evidence>
<dbReference type="PROSITE" id="PS50930">
    <property type="entry name" value="HTH_LYTTR"/>
    <property type="match status" value="1"/>
</dbReference>
<dbReference type="SMART" id="SM00850">
    <property type="entry name" value="LytTR"/>
    <property type="match status" value="1"/>
</dbReference>
<dbReference type="Pfam" id="PF00072">
    <property type="entry name" value="Response_reg"/>
    <property type="match status" value="1"/>
</dbReference>
<dbReference type="Gene3D" id="2.40.50.1020">
    <property type="entry name" value="LytTr DNA-binding domain"/>
    <property type="match status" value="1"/>
</dbReference>
<evidence type="ECO:0000313" key="5">
    <source>
        <dbReference type="Proteomes" id="UP000295773"/>
    </source>
</evidence>
<name>A0A4R3T941_9FIRM</name>
<dbReference type="InterPro" id="IPR007492">
    <property type="entry name" value="LytTR_DNA-bd_dom"/>
</dbReference>
<dbReference type="InterPro" id="IPR001789">
    <property type="entry name" value="Sig_transdc_resp-reg_receiver"/>
</dbReference>
<evidence type="ECO:0000313" key="4">
    <source>
        <dbReference type="EMBL" id="TCU57664.1"/>
    </source>
</evidence>
<dbReference type="PROSITE" id="PS50110">
    <property type="entry name" value="RESPONSE_REGULATORY"/>
    <property type="match status" value="1"/>
</dbReference>
<evidence type="ECO:0000259" key="3">
    <source>
        <dbReference type="PROSITE" id="PS50930"/>
    </source>
</evidence>
<reference evidence="4 5" key="1">
    <citation type="submission" date="2019-03" db="EMBL/GenBank/DDBJ databases">
        <title>Genomic Encyclopedia of Type Strains, Phase IV (KMG-IV): sequencing the most valuable type-strain genomes for metagenomic binning, comparative biology and taxonomic classification.</title>
        <authorList>
            <person name="Goeker M."/>
        </authorList>
    </citation>
    <scope>NUCLEOTIDE SEQUENCE [LARGE SCALE GENOMIC DNA]</scope>
    <source>
        <strain evidence="4 5">DSM 29481</strain>
    </source>
</reference>
<keyword evidence="5" id="KW-1185">Reference proteome</keyword>
<feature type="domain" description="Response regulatory" evidence="2">
    <location>
        <begin position="3"/>
        <end position="119"/>
    </location>
</feature>